<evidence type="ECO:0000313" key="2">
    <source>
        <dbReference type="EMBL" id="KXS15002.1"/>
    </source>
</evidence>
<dbReference type="EMBL" id="KQ965765">
    <property type="protein sequence ID" value="KXS15002.1"/>
    <property type="molecule type" value="Genomic_DNA"/>
</dbReference>
<keyword evidence="3" id="KW-1185">Reference proteome</keyword>
<proteinExistence type="predicted"/>
<organism evidence="2 3">
    <name type="scientific">Gonapodya prolifera (strain JEL478)</name>
    <name type="common">Monoblepharis prolifera</name>
    <dbReference type="NCBI Taxonomy" id="1344416"/>
    <lineage>
        <taxon>Eukaryota</taxon>
        <taxon>Fungi</taxon>
        <taxon>Fungi incertae sedis</taxon>
        <taxon>Chytridiomycota</taxon>
        <taxon>Chytridiomycota incertae sedis</taxon>
        <taxon>Monoblepharidomycetes</taxon>
        <taxon>Monoblepharidales</taxon>
        <taxon>Gonapodyaceae</taxon>
        <taxon>Gonapodya</taxon>
    </lineage>
</organism>
<protein>
    <recommendedName>
        <fullName evidence="1">DDE-1 domain-containing protein</fullName>
    </recommendedName>
</protein>
<reference evidence="2 3" key="1">
    <citation type="journal article" date="2015" name="Genome Biol. Evol.">
        <title>Phylogenomic analyses indicate that early fungi evolved digesting cell walls of algal ancestors of land plants.</title>
        <authorList>
            <person name="Chang Y."/>
            <person name="Wang S."/>
            <person name="Sekimoto S."/>
            <person name="Aerts A.L."/>
            <person name="Choi C."/>
            <person name="Clum A."/>
            <person name="LaButti K.M."/>
            <person name="Lindquist E.A."/>
            <person name="Yee Ngan C."/>
            <person name="Ohm R.A."/>
            <person name="Salamov A.A."/>
            <person name="Grigoriev I.V."/>
            <person name="Spatafora J.W."/>
            <person name="Berbee M.L."/>
        </authorList>
    </citation>
    <scope>NUCLEOTIDE SEQUENCE [LARGE SCALE GENOMIC DNA]</scope>
    <source>
        <strain evidence="2 3">JEL478</strain>
    </source>
</reference>
<name>A0A139ADV9_GONPJ</name>
<dbReference type="GO" id="GO:0003676">
    <property type="term" value="F:nucleic acid binding"/>
    <property type="evidence" value="ECO:0007669"/>
    <property type="project" value="InterPro"/>
</dbReference>
<gene>
    <name evidence="2" type="ORF">M427DRAFT_99223</name>
</gene>
<evidence type="ECO:0000313" key="3">
    <source>
        <dbReference type="Proteomes" id="UP000070544"/>
    </source>
</evidence>
<dbReference type="AlphaFoldDB" id="A0A139ADV9"/>
<accession>A0A139ADV9</accession>
<feature type="non-terminal residue" evidence="2">
    <location>
        <position position="1"/>
    </location>
</feature>
<dbReference type="Proteomes" id="UP000070544">
    <property type="component" value="Unassembled WGS sequence"/>
</dbReference>
<dbReference type="InterPro" id="IPR004875">
    <property type="entry name" value="DDE_SF_endonuclease_dom"/>
</dbReference>
<dbReference type="STRING" id="1344416.A0A139ADV9"/>
<evidence type="ECO:0000259" key="1">
    <source>
        <dbReference type="Pfam" id="PF03184"/>
    </source>
</evidence>
<sequence length="64" mass="7410">GRKKDKARITALLCSNATGSKCLKPLFIGKSNQLRCFKHKSASWLGFYYKNNKKVWMILEIFLD</sequence>
<dbReference type="OrthoDB" id="2447222at2759"/>
<dbReference type="Pfam" id="PF03184">
    <property type="entry name" value="DDE_1"/>
    <property type="match status" value="1"/>
</dbReference>
<feature type="domain" description="DDE-1" evidence="1">
    <location>
        <begin position="6"/>
        <end position="63"/>
    </location>
</feature>